<accession>A0A936ZXR1</accession>
<gene>
    <name evidence="1" type="ORF">JJQ60_10120</name>
</gene>
<comment type="caution">
    <text evidence="1">The sequence shown here is derived from an EMBL/GenBank/DDBJ whole genome shotgun (WGS) entry which is preliminary data.</text>
</comment>
<evidence type="ECO:0000313" key="1">
    <source>
        <dbReference type="EMBL" id="MBL0683873.1"/>
    </source>
</evidence>
<dbReference type="AlphaFoldDB" id="A0A936ZXR1"/>
<dbReference type="EMBL" id="JAERQJ010000003">
    <property type="protein sequence ID" value="MBL0683873.1"/>
    <property type="molecule type" value="Genomic_DNA"/>
</dbReference>
<reference evidence="1" key="1">
    <citation type="submission" date="2021-01" db="EMBL/GenBank/DDBJ databases">
        <authorList>
            <person name="Zhong Y.L."/>
        </authorList>
    </citation>
    <scope>NUCLEOTIDE SEQUENCE</scope>
    <source>
        <strain evidence="1">KCTC 23302</strain>
    </source>
</reference>
<organism evidence="1 2">
    <name type="scientific">Aquimarina mytili</name>
    <dbReference type="NCBI Taxonomy" id="874423"/>
    <lineage>
        <taxon>Bacteria</taxon>
        <taxon>Pseudomonadati</taxon>
        <taxon>Bacteroidota</taxon>
        <taxon>Flavobacteriia</taxon>
        <taxon>Flavobacteriales</taxon>
        <taxon>Flavobacteriaceae</taxon>
        <taxon>Aquimarina</taxon>
    </lineage>
</organism>
<dbReference type="InterPro" id="IPR045459">
    <property type="entry name" value="DUF5908"/>
</dbReference>
<protein>
    <submittedName>
        <fullName evidence="1">Uncharacterized protein</fullName>
    </submittedName>
</protein>
<dbReference type="RefSeq" id="WP_201919273.1">
    <property type="nucleotide sequence ID" value="NZ_BAABAX010000005.1"/>
</dbReference>
<evidence type="ECO:0000313" key="2">
    <source>
        <dbReference type="Proteomes" id="UP000651057"/>
    </source>
</evidence>
<proteinExistence type="predicted"/>
<sequence length="50" mass="5918">MPVEIKELIIRAVLQEDQKKSSMNDDHNKDNIVQECVTQVLKILKKKNRR</sequence>
<dbReference type="Pfam" id="PF19265">
    <property type="entry name" value="DUF5908"/>
    <property type="match status" value="1"/>
</dbReference>
<dbReference type="Proteomes" id="UP000651057">
    <property type="component" value="Unassembled WGS sequence"/>
</dbReference>
<name>A0A936ZXR1_9FLAO</name>
<keyword evidence="2" id="KW-1185">Reference proteome</keyword>